<protein>
    <submittedName>
        <fullName evidence="9">RagB/SusD family nutrient uptake outer membrane protein</fullName>
    </submittedName>
</protein>
<dbReference type="eggNOG" id="COG0702">
    <property type="taxonomic scope" value="Bacteria"/>
</dbReference>
<gene>
    <name evidence="9" type="ORF">B5G41_07640</name>
</gene>
<evidence type="ECO:0000313" key="9">
    <source>
        <dbReference type="EMBL" id="OUN03551.1"/>
    </source>
</evidence>
<dbReference type="GO" id="GO:0009279">
    <property type="term" value="C:cell outer membrane"/>
    <property type="evidence" value="ECO:0007669"/>
    <property type="project" value="UniProtKB-SubCell"/>
</dbReference>
<evidence type="ECO:0000259" key="7">
    <source>
        <dbReference type="Pfam" id="PF07980"/>
    </source>
</evidence>
<organism evidence="9 10">
    <name type="scientific">Alistipes onderdonkii</name>
    <dbReference type="NCBI Taxonomy" id="328813"/>
    <lineage>
        <taxon>Bacteria</taxon>
        <taxon>Pseudomonadati</taxon>
        <taxon>Bacteroidota</taxon>
        <taxon>Bacteroidia</taxon>
        <taxon>Bacteroidales</taxon>
        <taxon>Rikenellaceae</taxon>
        <taxon>Alistipes</taxon>
    </lineage>
</organism>
<dbReference type="EMBL" id="NFHB01000004">
    <property type="protein sequence ID" value="OUN03551.1"/>
    <property type="molecule type" value="Genomic_DNA"/>
</dbReference>
<evidence type="ECO:0000256" key="5">
    <source>
        <dbReference type="ARBA" id="ARBA00023237"/>
    </source>
</evidence>
<dbReference type="InterPro" id="IPR011990">
    <property type="entry name" value="TPR-like_helical_dom_sf"/>
</dbReference>
<dbReference type="InterPro" id="IPR033985">
    <property type="entry name" value="SusD-like_N"/>
</dbReference>
<evidence type="ECO:0000256" key="4">
    <source>
        <dbReference type="ARBA" id="ARBA00023136"/>
    </source>
</evidence>
<dbReference type="AlphaFoldDB" id="A0A1Y3QV43"/>
<dbReference type="Proteomes" id="UP000195772">
    <property type="component" value="Unassembled WGS sequence"/>
</dbReference>
<dbReference type="Gene3D" id="1.25.40.390">
    <property type="match status" value="1"/>
</dbReference>
<feature type="domain" description="RagB/SusD" evidence="7">
    <location>
        <begin position="364"/>
        <end position="493"/>
    </location>
</feature>
<keyword evidence="3 6" id="KW-0732">Signal</keyword>
<comment type="subcellular location">
    <subcellularLocation>
        <location evidence="1">Cell outer membrane</location>
    </subcellularLocation>
</comment>
<evidence type="ECO:0000256" key="6">
    <source>
        <dbReference type="SAM" id="SignalP"/>
    </source>
</evidence>
<comment type="caution">
    <text evidence="9">The sequence shown here is derived from an EMBL/GenBank/DDBJ whole genome shotgun (WGS) entry which is preliminary data.</text>
</comment>
<dbReference type="Pfam" id="PF07980">
    <property type="entry name" value="SusD_RagB"/>
    <property type="match status" value="1"/>
</dbReference>
<feature type="domain" description="SusD-like N-terminal" evidence="8">
    <location>
        <begin position="84"/>
        <end position="213"/>
    </location>
</feature>
<evidence type="ECO:0000256" key="3">
    <source>
        <dbReference type="ARBA" id="ARBA00022729"/>
    </source>
</evidence>
<proteinExistence type="inferred from homology"/>
<comment type="similarity">
    <text evidence="2">Belongs to the SusD family.</text>
</comment>
<dbReference type="RefSeq" id="WP_026318490.1">
    <property type="nucleotide sequence ID" value="NZ_AP025562.1"/>
</dbReference>
<dbReference type="OrthoDB" id="727588at2"/>
<accession>A0A1Y3QV43</accession>
<evidence type="ECO:0000313" key="10">
    <source>
        <dbReference type="Proteomes" id="UP000195772"/>
    </source>
</evidence>
<dbReference type="PROSITE" id="PS51257">
    <property type="entry name" value="PROKAR_LIPOPROTEIN"/>
    <property type="match status" value="1"/>
</dbReference>
<keyword evidence="5" id="KW-0998">Cell outer membrane</keyword>
<dbReference type="SUPFAM" id="SSF48452">
    <property type="entry name" value="TPR-like"/>
    <property type="match status" value="1"/>
</dbReference>
<dbReference type="Pfam" id="PF14322">
    <property type="entry name" value="SusD-like_3"/>
    <property type="match status" value="1"/>
</dbReference>
<name>A0A1Y3QV43_9BACT</name>
<feature type="chain" id="PRO_5011007865" evidence="6">
    <location>
        <begin position="19"/>
        <end position="494"/>
    </location>
</feature>
<evidence type="ECO:0000259" key="8">
    <source>
        <dbReference type="Pfam" id="PF14322"/>
    </source>
</evidence>
<keyword evidence="4" id="KW-0472">Membrane</keyword>
<sequence>MKKIIFTLAAVCMLSACSLDETPYGFYSSDNFYKTEEDAESGLMYAYNALNYLEYLRGIWYLGDIPTETMYPKSDEPGDIHMLQQWTVNSETELTMYYFKYCYIGINRANTVIDRVSGGNLNETVKNRVVGEALFLRAWNYFNLVRAYGRVPLYTEPIASLDQTTPQMAASIDKIYERILEDLIAAEKMLTVNKVFGRIDKVGAQALLSKVYLTLASSIASEAPGYASAPHNPDEMYTQAAYWSRKVVFDYKETYNFDNDLRSIYDVTKPDGPEHIFIMGIDRSGTHEGMYSKIPLQFLPNNGSAPIYIRYSDGSLQKGNGNGWGVFLIEDNFVEKTFLATDKRRTELIHKDIYDQTGKLVTPSPVRGYFSAKYVDPDFIGERTSARPFLIRYSDIALVFAEAAGPDEGLALVNEIRRRAGIPDLPEGMSLSEFRKAVIQERTLELAFEGNRLYDLRRTASVTTTVPEATKLSEEQAAFYPIPQRELDLNPNVK</sequence>
<feature type="signal peptide" evidence="6">
    <location>
        <begin position="1"/>
        <end position="18"/>
    </location>
</feature>
<evidence type="ECO:0000256" key="1">
    <source>
        <dbReference type="ARBA" id="ARBA00004442"/>
    </source>
</evidence>
<evidence type="ECO:0000256" key="2">
    <source>
        <dbReference type="ARBA" id="ARBA00006275"/>
    </source>
</evidence>
<reference evidence="10" key="1">
    <citation type="submission" date="2017-04" db="EMBL/GenBank/DDBJ databases">
        <title>Function of individual gut microbiota members based on whole genome sequencing of pure cultures obtained from chicken caecum.</title>
        <authorList>
            <person name="Medvecky M."/>
            <person name="Cejkova D."/>
            <person name="Polansky O."/>
            <person name="Karasova D."/>
            <person name="Kubasova T."/>
            <person name="Cizek A."/>
            <person name="Rychlik I."/>
        </authorList>
    </citation>
    <scope>NUCLEOTIDE SEQUENCE [LARGE SCALE GENOMIC DNA]</scope>
    <source>
        <strain evidence="10">An90</strain>
    </source>
</reference>
<dbReference type="InterPro" id="IPR012944">
    <property type="entry name" value="SusD_RagB_dom"/>
</dbReference>